<dbReference type="EMBL" id="JADBEK010000001">
    <property type="protein sequence ID" value="MBE1582299.1"/>
    <property type="molecule type" value="Genomic_DNA"/>
</dbReference>
<evidence type="ECO:0008006" key="3">
    <source>
        <dbReference type="Google" id="ProtNLM"/>
    </source>
</evidence>
<dbReference type="Proteomes" id="UP000633509">
    <property type="component" value="Unassembled WGS sequence"/>
</dbReference>
<dbReference type="NCBIfam" id="TIGR04267">
    <property type="entry name" value="mod_HExxH"/>
    <property type="match status" value="1"/>
</dbReference>
<dbReference type="InterPro" id="IPR026337">
    <property type="entry name" value="AKG_HExxH"/>
</dbReference>
<protein>
    <recommendedName>
        <fullName evidence="3">HEXXH motif domain-containing protein</fullName>
    </recommendedName>
</protein>
<name>A0ABR9LNT0_9ACTN</name>
<reference evidence="1 2" key="1">
    <citation type="submission" date="2020-10" db="EMBL/GenBank/DDBJ databases">
        <title>Sequencing the genomes of 1000 actinobacteria strains.</title>
        <authorList>
            <person name="Klenk H.-P."/>
        </authorList>
    </citation>
    <scope>NUCLEOTIDE SEQUENCE [LARGE SCALE GENOMIC DNA]</scope>
    <source>
        <strain evidence="1 2">DSM 43173</strain>
    </source>
</reference>
<sequence>MTVSKEETQRAKATGVTRTRLLESLEPRLLERRRMAGGRLRESLAALVPLVPGADVRRVFGGLEPESRKGFALLHHMAEEVREATASRDAERLVQGFQIPAAGEGSPAELDTEAGPVRFVDGALCHSAFSAESGTTTTWLSAEALRSPAPISAEFARDACAAVWRTGFGAYLQHGLSAVVLRGHFDETGTLFSYSMAKFPYTIFLDWSDDPFIFGECLLHESAHCWLNDAFLAFEEPLSTEPFGPSPWKDGVMRPAFGLIHAAHAFSILTSYFRDVKDDPSVSSETREYCAVREKVERARLRSAEVTVTRALDQMRAQELAEVVRFEMSYAING</sequence>
<gene>
    <name evidence="1" type="ORF">H4W80_000557</name>
</gene>
<evidence type="ECO:0000313" key="1">
    <source>
        <dbReference type="EMBL" id="MBE1582299.1"/>
    </source>
</evidence>
<comment type="caution">
    <text evidence="1">The sequence shown here is derived from an EMBL/GenBank/DDBJ whole genome shotgun (WGS) entry which is preliminary data.</text>
</comment>
<proteinExistence type="predicted"/>
<dbReference type="RefSeq" id="WP_192783601.1">
    <property type="nucleotide sequence ID" value="NZ_JADBEK010000001.1"/>
</dbReference>
<keyword evidence="2" id="KW-1185">Reference proteome</keyword>
<accession>A0ABR9LNT0</accession>
<evidence type="ECO:0000313" key="2">
    <source>
        <dbReference type="Proteomes" id="UP000633509"/>
    </source>
</evidence>
<organism evidence="1 2">
    <name type="scientific">Nonomuraea angiospora</name>
    <dbReference type="NCBI Taxonomy" id="46172"/>
    <lineage>
        <taxon>Bacteria</taxon>
        <taxon>Bacillati</taxon>
        <taxon>Actinomycetota</taxon>
        <taxon>Actinomycetes</taxon>
        <taxon>Streptosporangiales</taxon>
        <taxon>Streptosporangiaceae</taxon>
        <taxon>Nonomuraea</taxon>
    </lineage>
</organism>